<evidence type="ECO:0000259" key="7">
    <source>
        <dbReference type="PROSITE" id="PS50102"/>
    </source>
</evidence>
<dbReference type="InterPro" id="IPR000571">
    <property type="entry name" value="Znf_CCCH"/>
</dbReference>
<comment type="function">
    <text evidence="2">May be involved in the turnover of nuclear polyadenylated (pA+) RNA.</text>
</comment>
<dbReference type="Proteomes" id="UP000799439">
    <property type="component" value="Unassembled WGS sequence"/>
</dbReference>
<accession>A0A9P4J643</accession>
<evidence type="ECO:0008006" key="11">
    <source>
        <dbReference type="Google" id="ProtNLM"/>
    </source>
</evidence>
<evidence type="ECO:0000256" key="5">
    <source>
        <dbReference type="SAM" id="Coils"/>
    </source>
</evidence>
<evidence type="ECO:0000259" key="8">
    <source>
        <dbReference type="PROSITE" id="PS50103"/>
    </source>
</evidence>
<keyword evidence="1 3" id="KW-0694">RNA-binding</keyword>
<name>A0A9P4J643_9PEZI</name>
<dbReference type="EMBL" id="ML996084">
    <property type="protein sequence ID" value="KAF2154157.1"/>
    <property type="molecule type" value="Genomic_DNA"/>
</dbReference>
<dbReference type="PROSITE" id="PS50102">
    <property type="entry name" value="RRM"/>
    <property type="match status" value="1"/>
</dbReference>
<evidence type="ECO:0000313" key="10">
    <source>
        <dbReference type="Proteomes" id="UP000799439"/>
    </source>
</evidence>
<feature type="region of interest" description="Disordered" evidence="6">
    <location>
        <begin position="235"/>
        <end position="280"/>
    </location>
</feature>
<dbReference type="InterPro" id="IPR012677">
    <property type="entry name" value="Nucleotide-bd_a/b_plait_sf"/>
</dbReference>
<dbReference type="InterPro" id="IPR035979">
    <property type="entry name" value="RBD_domain_sf"/>
</dbReference>
<dbReference type="InterPro" id="IPR002483">
    <property type="entry name" value="PWI_dom"/>
</dbReference>
<evidence type="ECO:0000256" key="3">
    <source>
        <dbReference type="PROSITE-ProRule" id="PRU00176"/>
    </source>
</evidence>
<keyword evidence="4" id="KW-0863">Zinc-finger</keyword>
<reference evidence="9" key="1">
    <citation type="journal article" date="2020" name="Stud. Mycol.">
        <title>101 Dothideomycetes genomes: a test case for predicting lifestyles and emergence of pathogens.</title>
        <authorList>
            <person name="Haridas S."/>
            <person name="Albert R."/>
            <person name="Binder M."/>
            <person name="Bloem J."/>
            <person name="Labutti K."/>
            <person name="Salamov A."/>
            <person name="Andreopoulos B."/>
            <person name="Baker S."/>
            <person name="Barry K."/>
            <person name="Bills G."/>
            <person name="Bluhm B."/>
            <person name="Cannon C."/>
            <person name="Castanera R."/>
            <person name="Culley D."/>
            <person name="Daum C."/>
            <person name="Ezra D."/>
            <person name="Gonzalez J."/>
            <person name="Henrissat B."/>
            <person name="Kuo A."/>
            <person name="Liang C."/>
            <person name="Lipzen A."/>
            <person name="Lutzoni F."/>
            <person name="Magnuson J."/>
            <person name="Mondo S."/>
            <person name="Nolan M."/>
            <person name="Ohm R."/>
            <person name="Pangilinan J."/>
            <person name="Park H.-J."/>
            <person name="Ramirez L."/>
            <person name="Alfaro M."/>
            <person name="Sun H."/>
            <person name="Tritt A."/>
            <person name="Yoshinaga Y."/>
            <person name="Zwiers L.-H."/>
            <person name="Turgeon B."/>
            <person name="Goodwin S."/>
            <person name="Spatafora J."/>
            <person name="Crous P."/>
            <person name="Grigoriev I."/>
        </authorList>
    </citation>
    <scope>NUCLEOTIDE SEQUENCE</scope>
    <source>
        <strain evidence="9">CBS 260.36</strain>
    </source>
</reference>
<dbReference type="PANTHER" id="PTHR14398:SF0">
    <property type="entry name" value="ZINC FINGER PROTEIN SWM"/>
    <property type="match status" value="1"/>
</dbReference>
<protein>
    <recommendedName>
        <fullName evidence="11">C3H1-type domain-containing protein</fullName>
    </recommendedName>
</protein>
<dbReference type="InterPro" id="IPR045137">
    <property type="entry name" value="RBM26/27"/>
</dbReference>
<dbReference type="SUPFAM" id="SSF54928">
    <property type="entry name" value="RNA-binding domain, RBD"/>
    <property type="match status" value="1"/>
</dbReference>
<evidence type="ECO:0000256" key="4">
    <source>
        <dbReference type="PROSITE-ProRule" id="PRU00723"/>
    </source>
</evidence>
<dbReference type="PANTHER" id="PTHR14398">
    <property type="entry name" value="RNA RECOGNITION RRM/RNP DOMAIN"/>
    <property type="match status" value="1"/>
</dbReference>
<feature type="region of interest" description="Disordered" evidence="6">
    <location>
        <begin position="648"/>
        <end position="679"/>
    </location>
</feature>
<keyword evidence="10" id="KW-1185">Reference proteome</keyword>
<dbReference type="GO" id="GO:0005634">
    <property type="term" value="C:nucleus"/>
    <property type="evidence" value="ECO:0007669"/>
    <property type="project" value="TreeGrafter"/>
</dbReference>
<dbReference type="OrthoDB" id="443401at2759"/>
<keyword evidence="4" id="KW-0862">Zinc</keyword>
<keyword evidence="4" id="KW-0479">Metal-binding</keyword>
<dbReference type="Gene3D" id="3.30.70.330">
    <property type="match status" value="1"/>
</dbReference>
<feature type="compositionally biased region" description="Gly residues" evidence="6">
    <location>
        <begin position="496"/>
        <end position="516"/>
    </location>
</feature>
<organism evidence="9 10">
    <name type="scientific">Myriangium duriaei CBS 260.36</name>
    <dbReference type="NCBI Taxonomy" id="1168546"/>
    <lineage>
        <taxon>Eukaryota</taxon>
        <taxon>Fungi</taxon>
        <taxon>Dikarya</taxon>
        <taxon>Ascomycota</taxon>
        <taxon>Pezizomycotina</taxon>
        <taxon>Dothideomycetes</taxon>
        <taxon>Dothideomycetidae</taxon>
        <taxon>Myriangiales</taxon>
        <taxon>Myriangiaceae</taxon>
        <taxon>Myriangium</taxon>
    </lineage>
</organism>
<dbReference type="SMART" id="SM00360">
    <property type="entry name" value="RRM"/>
    <property type="match status" value="1"/>
</dbReference>
<feature type="region of interest" description="Disordered" evidence="6">
    <location>
        <begin position="355"/>
        <end position="387"/>
    </location>
</feature>
<feature type="compositionally biased region" description="Basic and acidic residues" evidence="6">
    <location>
        <begin position="651"/>
        <end position="666"/>
    </location>
</feature>
<proteinExistence type="predicted"/>
<dbReference type="GO" id="GO:0008270">
    <property type="term" value="F:zinc ion binding"/>
    <property type="evidence" value="ECO:0007669"/>
    <property type="project" value="UniProtKB-KW"/>
</dbReference>
<feature type="region of interest" description="Disordered" evidence="6">
    <location>
        <begin position="80"/>
        <end position="158"/>
    </location>
</feature>
<feature type="region of interest" description="Disordered" evidence="6">
    <location>
        <begin position="439"/>
        <end position="458"/>
    </location>
</feature>
<dbReference type="Pfam" id="PF01480">
    <property type="entry name" value="PWI"/>
    <property type="match status" value="1"/>
</dbReference>
<sequence length="679" mass="74124">MQLSDETISLLRPYIVKQLESVSEADNEVLADYVLELIKSEGDEAAVEKNAKEQLSEFLEGGDVFVDQVFHAIRTKAYDPNATQPIPSVIAPRSATGENAQNGGGSRKRSFREDEDTAMQDVGARGGRDNRPMKAARRGRGDHLHGRGGRGGGRGGFQQQQQMPMGMPGFNFDPSDPMAAFMAMQQALANGGMPFQQQPQQHKKTGKRCRDYDNKGVCMRGASCPYDHGTDYETTYEAPQTGDQHYARGRGRGRGDRGRTSRGGRADFSSAGPSHDRNNTSVVVENIPAESFSEDVVRSFFSEFGTIESVTLKDDRSLAIIAFSDHDSAQRAYDSPKVIFDNRFVKVYWYKPDQTNGNNWRGGRGGSASARGDHPAASDTTMAEAEPTPDPAIFAAQQAAAQERFESQRAARTAREELEAKIKAQAEEREALLKRLAAKTGGPKPDAPAAEDPTPQTQALRAKLAALEAEAKSIGLNPDAPEQGQQQQWAPRGRGRGYGGYGYAPRGRGGWRGGRGGAPLGGAVKRLDNRPRALSVTFGEGKWDEQREEALRQFLLFSNQIQHSRLSPHPSRQDAALVAFTERFRAELFLAAVKGKESEIPHVGKVEVAWVPSTEVPAGAFPDTATAQQAGEEEGNVKGTWVDEGMQGLEEQQHGGEMEEGRRGEVDYDVADDDARWEV</sequence>
<dbReference type="AlphaFoldDB" id="A0A9P4J643"/>
<evidence type="ECO:0000256" key="6">
    <source>
        <dbReference type="SAM" id="MobiDB-lite"/>
    </source>
</evidence>
<dbReference type="GO" id="GO:0003723">
    <property type="term" value="F:RNA binding"/>
    <property type="evidence" value="ECO:0007669"/>
    <property type="project" value="UniProtKB-UniRule"/>
</dbReference>
<gene>
    <name evidence="9" type="ORF">K461DRAFT_292827</name>
</gene>
<comment type="caution">
    <text evidence="9">The sequence shown here is derived from an EMBL/GenBank/DDBJ whole genome shotgun (WGS) entry which is preliminary data.</text>
</comment>
<evidence type="ECO:0000313" key="9">
    <source>
        <dbReference type="EMBL" id="KAF2154157.1"/>
    </source>
</evidence>
<feature type="region of interest" description="Disordered" evidence="6">
    <location>
        <begin position="475"/>
        <end position="516"/>
    </location>
</feature>
<dbReference type="Pfam" id="PF00076">
    <property type="entry name" value="RRM_1"/>
    <property type="match status" value="1"/>
</dbReference>
<evidence type="ECO:0000256" key="1">
    <source>
        <dbReference type="ARBA" id="ARBA00022884"/>
    </source>
</evidence>
<keyword evidence="5" id="KW-0175">Coiled coil</keyword>
<feature type="domain" description="RRM" evidence="7">
    <location>
        <begin position="280"/>
        <end position="352"/>
    </location>
</feature>
<feature type="zinc finger region" description="C3H1-type" evidence="4">
    <location>
        <begin position="203"/>
        <end position="231"/>
    </location>
</feature>
<dbReference type="PROSITE" id="PS50103">
    <property type="entry name" value="ZF_C3H1"/>
    <property type="match status" value="1"/>
</dbReference>
<evidence type="ECO:0000256" key="2">
    <source>
        <dbReference type="ARBA" id="ARBA00043866"/>
    </source>
</evidence>
<feature type="coiled-coil region" evidence="5">
    <location>
        <begin position="408"/>
        <end position="435"/>
    </location>
</feature>
<dbReference type="CDD" id="cd12257">
    <property type="entry name" value="RRM1_RBM26_like"/>
    <property type="match status" value="1"/>
</dbReference>
<feature type="domain" description="C3H1-type" evidence="8">
    <location>
        <begin position="203"/>
        <end position="231"/>
    </location>
</feature>
<dbReference type="InterPro" id="IPR000504">
    <property type="entry name" value="RRM_dom"/>
</dbReference>